<dbReference type="PANTHER" id="PTHR47978">
    <property type="match status" value="1"/>
</dbReference>
<dbReference type="Gene3D" id="3.40.50.300">
    <property type="entry name" value="P-loop containing nucleotide triphosphate hydrolases"/>
    <property type="match status" value="1"/>
</dbReference>
<evidence type="ECO:0000313" key="2">
    <source>
        <dbReference type="EMBL" id="KAK8898819.1"/>
    </source>
</evidence>
<dbReference type="PRINTS" id="PR00449">
    <property type="entry name" value="RASTRNSFRMNG"/>
</dbReference>
<dbReference type="PROSITE" id="PS51419">
    <property type="entry name" value="RAB"/>
    <property type="match status" value="1"/>
</dbReference>
<evidence type="ECO:0000313" key="3">
    <source>
        <dbReference type="Proteomes" id="UP001470230"/>
    </source>
</evidence>
<dbReference type="InterPro" id="IPR005225">
    <property type="entry name" value="Small_GTP-bd"/>
</dbReference>
<dbReference type="InterPro" id="IPR001806">
    <property type="entry name" value="Small_GTPase"/>
</dbReference>
<comment type="caution">
    <text evidence="2">The sequence shown here is derived from an EMBL/GenBank/DDBJ whole genome shotgun (WGS) entry which is preliminary data.</text>
</comment>
<accession>A0ABR2L662</accession>
<dbReference type="PROSITE" id="PS51420">
    <property type="entry name" value="RHO"/>
    <property type="match status" value="1"/>
</dbReference>
<organism evidence="2 3">
    <name type="scientific">Tritrichomonas musculus</name>
    <dbReference type="NCBI Taxonomy" id="1915356"/>
    <lineage>
        <taxon>Eukaryota</taxon>
        <taxon>Metamonada</taxon>
        <taxon>Parabasalia</taxon>
        <taxon>Tritrichomonadida</taxon>
        <taxon>Tritrichomonadidae</taxon>
        <taxon>Tritrichomonas</taxon>
    </lineage>
</organism>
<evidence type="ECO:0000256" key="1">
    <source>
        <dbReference type="ARBA" id="ARBA00022741"/>
    </source>
</evidence>
<keyword evidence="3" id="KW-1185">Reference proteome</keyword>
<dbReference type="EMBL" id="JAPFFF010000001">
    <property type="protein sequence ID" value="KAK8898819.1"/>
    <property type="molecule type" value="Genomic_DNA"/>
</dbReference>
<dbReference type="Proteomes" id="UP001470230">
    <property type="component" value="Unassembled WGS sequence"/>
</dbReference>
<proteinExistence type="predicted"/>
<dbReference type="SMART" id="SM00176">
    <property type="entry name" value="RAN"/>
    <property type="match status" value="1"/>
</dbReference>
<reference evidence="2 3" key="1">
    <citation type="submission" date="2024-04" db="EMBL/GenBank/DDBJ databases">
        <title>Tritrichomonas musculus Genome.</title>
        <authorList>
            <person name="Alves-Ferreira E."/>
            <person name="Grigg M."/>
            <person name="Lorenzi H."/>
            <person name="Galac M."/>
        </authorList>
    </citation>
    <scope>NUCLEOTIDE SEQUENCE [LARGE SCALE GENOMIC DNA]</scope>
    <source>
        <strain evidence="2 3">EAF2021</strain>
    </source>
</reference>
<dbReference type="SMART" id="SM00174">
    <property type="entry name" value="RHO"/>
    <property type="match status" value="1"/>
</dbReference>
<dbReference type="SUPFAM" id="SSF52540">
    <property type="entry name" value="P-loop containing nucleoside triphosphate hydrolases"/>
    <property type="match status" value="1"/>
</dbReference>
<dbReference type="InterPro" id="IPR027417">
    <property type="entry name" value="P-loop_NTPase"/>
</dbReference>
<dbReference type="Pfam" id="PF00071">
    <property type="entry name" value="Ras"/>
    <property type="match status" value="1"/>
</dbReference>
<dbReference type="PROSITE" id="PS51421">
    <property type="entry name" value="RAS"/>
    <property type="match status" value="1"/>
</dbReference>
<dbReference type="SMART" id="SM00173">
    <property type="entry name" value="RAS"/>
    <property type="match status" value="1"/>
</dbReference>
<protein>
    <submittedName>
        <fullName evidence="2">Uncharacterized protein</fullName>
    </submittedName>
</protein>
<dbReference type="SMART" id="SM00175">
    <property type="entry name" value="RAB"/>
    <property type="match status" value="1"/>
</dbReference>
<keyword evidence="1" id="KW-0547">Nucleotide-binding</keyword>
<name>A0ABR2L662_9EUKA</name>
<dbReference type="NCBIfam" id="TIGR00231">
    <property type="entry name" value="small_GTP"/>
    <property type="match status" value="1"/>
</dbReference>
<gene>
    <name evidence="2" type="ORF">M9Y10_001111</name>
</gene>
<sequence length="217" mass="24394">MTKDLGEPDYRLKVCVIGSAGCGKTAIVDQLLTGEFNEQTKTTVGVDYRPYKISVSQNVVQLELWDTAGQETYKAVAKSYFRDAIGCVLVYDVTSQSSFNELQYWLTQFRQLANPNAVVFLVGNKIDLEDQRQISSDTAEQFAKDNLLQYLETSAVTSQNIKEVFDRLTRTMFDSIRMGTIVLPGKKKGVVLPDEEEQPTMQDITNEFANRASLCQC</sequence>
<dbReference type="CDD" id="cd00154">
    <property type="entry name" value="Rab"/>
    <property type="match status" value="1"/>
</dbReference>